<keyword evidence="2" id="KW-1185">Reference proteome</keyword>
<dbReference type="InterPro" id="IPR022185">
    <property type="entry name" value="DUF3712"/>
</dbReference>
<sequence length="517" mass="54657">TDLVVAGGTPDYLLITINTDLLNPSNITLETSSVTFALQFESVAIGSAIIDPLQRGYPKRAALANYIQGVDSETTIQRPLASSPYAGSRQPALSPIALTPVTIPATHQLLIPEATLEFTVNITQTGIVNATFMLDNPFDTSINILILSATATYQNLTLGSINNVDLSSHPIVAEAHQNITSPVVPFAFNLNPMGIIALILDTAAANDVDLGPLAALFNVALSEPNFVTSITSYVDAGPAVGNQFDVYSAILAALKGLKVSLAIESSLKLDEYPTNLGFNQTGVSVVTDQTNLVDGADLVFTVANITNLTDTGFSIALAGSLTNIVNWEGTDIANIALPPMCAAVNTGVPTYNPDGRLTILDLDAFTAFASYLLHVESFTWTIHTDNNFMLPSDDPVGGIHIDTDASIPSPSQLGIDLGTAAFLPYYDGVEVGPLSSTDLNLPAMSNTSTALQGRIIPQSGTDADTIGQLFTRILKQIPLLSMFRDKTLNISVILQGQSFQIIESIAINNFPAQTTSS</sequence>
<evidence type="ECO:0000313" key="2">
    <source>
        <dbReference type="Proteomes" id="UP000076532"/>
    </source>
</evidence>
<dbReference type="InterPro" id="IPR046368">
    <property type="entry name" value="Tag1"/>
</dbReference>
<protein>
    <submittedName>
        <fullName evidence="1">Uncharacterized protein</fullName>
    </submittedName>
</protein>
<reference evidence="1 2" key="1">
    <citation type="journal article" date="2016" name="Mol. Biol. Evol.">
        <title>Comparative Genomics of Early-Diverging Mushroom-Forming Fungi Provides Insights into the Origins of Lignocellulose Decay Capabilities.</title>
        <authorList>
            <person name="Nagy L.G."/>
            <person name="Riley R."/>
            <person name="Tritt A."/>
            <person name="Adam C."/>
            <person name="Daum C."/>
            <person name="Floudas D."/>
            <person name="Sun H."/>
            <person name="Yadav J.S."/>
            <person name="Pangilinan J."/>
            <person name="Larsson K.H."/>
            <person name="Matsuura K."/>
            <person name="Barry K."/>
            <person name="Labutti K."/>
            <person name="Kuo R."/>
            <person name="Ohm R.A."/>
            <person name="Bhattacharya S.S."/>
            <person name="Shirouzu T."/>
            <person name="Yoshinaga Y."/>
            <person name="Martin F.M."/>
            <person name="Grigoriev I.V."/>
            <person name="Hibbett D.S."/>
        </authorList>
    </citation>
    <scope>NUCLEOTIDE SEQUENCE [LARGE SCALE GENOMIC DNA]</scope>
    <source>
        <strain evidence="1 2">CBS 109695</strain>
    </source>
</reference>
<dbReference type="Pfam" id="PF12505">
    <property type="entry name" value="DUF3712"/>
    <property type="match status" value="1"/>
</dbReference>
<evidence type="ECO:0000313" key="1">
    <source>
        <dbReference type="EMBL" id="KZP24092.1"/>
    </source>
</evidence>
<dbReference type="PANTHER" id="PTHR35895:SF1">
    <property type="entry name" value="LIPID-BINDING SERUM GLYCOPROTEIN C-TERMINAL DOMAIN-CONTAINING PROTEIN"/>
    <property type="match status" value="1"/>
</dbReference>
<dbReference type="STRING" id="436010.A0A166MKH9"/>
<dbReference type="EMBL" id="KV417528">
    <property type="protein sequence ID" value="KZP24092.1"/>
    <property type="molecule type" value="Genomic_DNA"/>
</dbReference>
<gene>
    <name evidence="1" type="ORF">FIBSPDRAFT_951401</name>
</gene>
<accession>A0A166MKH9</accession>
<name>A0A166MKH9_9AGAM</name>
<dbReference type="GO" id="GO:0000329">
    <property type="term" value="C:fungal-type vacuole membrane"/>
    <property type="evidence" value="ECO:0007669"/>
    <property type="project" value="InterPro"/>
</dbReference>
<proteinExistence type="predicted"/>
<dbReference type="AlphaFoldDB" id="A0A166MKH9"/>
<dbReference type="Proteomes" id="UP000076532">
    <property type="component" value="Unassembled WGS sequence"/>
</dbReference>
<dbReference type="OrthoDB" id="10039566at2759"/>
<dbReference type="PANTHER" id="PTHR35895">
    <property type="entry name" value="CHROMOSOME 16, WHOLE GENOME SHOTGUN SEQUENCE"/>
    <property type="match status" value="1"/>
</dbReference>
<organism evidence="1 2">
    <name type="scientific">Athelia psychrophila</name>
    <dbReference type="NCBI Taxonomy" id="1759441"/>
    <lineage>
        <taxon>Eukaryota</taxon>
        <taxon>Fungi</taxon>
        <taxon>Dikarya</taxon>
        <taxon>Basidiomycota</taxon>
        <taxon>Agaricomycotina</taxon>
        <taxon>Agaricomycetes</taxon>
        <taxon>Agaricomycetidae</taxon>
        <taxon>Atheliales</taxon>
        <taxon>Atheliaceae</taxon>
        <taxon>Athelia</taxon>
    </lineage>
</organism>
<feature type="non-terminal residue" evidence="1">
    <location>
        <position position="1"/>
    </location>
</feature>